<dbReference type="Proteomes" id="UP000318017">
    <property type="component" value="Chromosome"/>
</dbReference>
<gene>
    <name evidence="2" type="ORF">Q31a_07530</name>
</gene>
<evidence type="ECO:0000256" key="1">
    <source>
        <dbReference type="SAM" id="MobiDB-lite"/>
    </source>
</evidence>
<name>A0A518G1J0_9BACT</name>
<evidence type="ECO:0000313" key="3">
    <source>
        <dbReference type="Proteomes" id="UP000318017"/>
    </source>
</evidence>
<sequence>MWALHGRQLPQINDVVEPPKRGAVSTRDELHTARHQPGQCKLVNIRIVLKCRHDRCKHASRPVQIRGRL</sequence>
<accession>A0A518G1J0</accession>
<feature type="region of interest" description="Disordered" evidence="1">
    <location>
        <begin position="1"/>
        <end position="23"/>
    </location>
</feature>
<dbReference type="AlphaFoldDB" id="A0A518G1J0"/>
<evidence type="ECO:0000313" key="2">
    <source>
        <dbReference type="EMBL" id="QDV22468.1"/>
    </source>
</evidence>
<reference evidence="2 3" key="1">
    <citation type="submission" date="2019-02" db="EMBL/GenBank/DDBJ databases">
        <title>Deep-cultivation of Planctomycetes and their phenomic and genomic characterization uncovers novel biology.</title>
        <authorList>
            <person name="Wiegand S."/>
            <person name="Jogler M."/>
            <person name="Boedeker C."/>
            <person name="Pinto D."/>
            <person name="Vollmers J."/>
            <person name="Rivas-Marin E."/>
            <person name="Kohn T."/>
            <person name="Peeters S.H."/>
            <person name="Heuer A."/>
            <person name="Rast P."/>
            <person name="Oberbeckmann S."/>
            <person name="Bunk B."/>
            <person name="Jeske O."/>
            <person name="Meyerdierks A."/>
            <person name="Storesund J.E."/>
            <person name="Kallscheuer N."/>
            <person name="Luecker S."/>
            <person name="Lage O.M."/>
            <person name="Pohl T."/>
            <person name="Merkel B.J."/>
            <person name="Hornburger P."/>
            <person name="Mueller R.-W."/>
            <person name="Bruemmer F."/>
            <person name="Labrenz M."/>
            <person name="Spormann A.M."/>
            <person name="Op den Camp H."/>
            <person name="Overmann J."/>
            <person name="Amann R."/>
            <person name="Jetten M.S.M."/>
            <person name="Mascher T."/>
            <person name="Medema M.H."/>
            <person name="Devos D.P."/>
            <person name="Kaster A.-K."/>
            <person name="Ovreas L."/>
            <person name="Rohde M."/>
            <person name="Galperin M.Y."/>
            <person name="Jogler C."/>
        </authorList>
    </citation>
    <scope>NUCLEOTIDE SEQUENCE [LARGE SCALE GENOMIC DNA]</scope>
    <source>
        <strain evidence="2 3">Q31a</strain>
    </source>
</reference>
<proteinExistence type="predicted"/>
<organism evidence="2 3">
    <name type="scientific">Aureliella helgolandensis</name>
    <dbReference type="NCBI Taxonomy" id="2527968"/>
    <lineage>
        <taxon>Bacteria</taxon>
        <taxon>Pseudomonadati</taxon>
        <taxon>Planctomycetota</taxon>
        <taxon>Planctomycetia</taxon>
        <taxon>Pirellulales</taxon>
        <taxon>Pirellulaceae</taxon>
        <taxon>Aureliella</taxon>
    </lineage>
</organism>
<keyword evidence="3" id="KW-1185">Reference proteome</keyword>
<protein>
    <submittedName>
        <fullName evidence="2">Uncharacterized protein</fullName>
    </submittedName>
</protein>
<dbReference type="KEGG" id="ahel:Q31a_07530"/>
<dbReference type="EMBL" id="CP036298">
    <property type="protein sequence ID" value="QDV22468.1"/>
    <property type="molecule type" value="Genomic_DNA"/>
</dbReference>